<dbReference type="Proteomes" id="UP000019678">
    <property type="component" value="Unassembled WGS sequence"/>
</dbReference>
<gene>
    <name evidence="1" type="ORF">CAP_3607</name>
</gene>
<comment type="caution">
    <text evidence="1">The sequence shown here is derived from an EMBL/GenBank/DDBJ whole genome shotgun (WGS) entry which is preliminary data.</text>
</comment>
<evidence type="ECO:0000313" key="1">
    <source>
        <dbReference type="EMBL" id="EYF05017.1"/>
    </source>
</evidence>
<dbReference type="OrthoDB" id="5409627at2"/>
<dbReference type="AlphaFoldDB" id="A0A017T7T1"/>
<dbReference type="STRING" id="1192034.CAP_3607"/>
<reference evidence="1 2" key="1">
    <citation type="submission" date="2013-05" db="EMBL/GenBank/DDBJ databases">
        <title>Genome assembly of Chondromyces apiculatus DSM 436.</title>
        <authorList>
            <person name="Sharma G."/>
            <person name="Khatri I."/>
            <person name="Kaur C."/>
            <person name="Mayilraj S."/>
            <person name="Subramanian S."/>
        </authorList>
    </citation>
    <scope>NUCLEOTIDE SEQUENCE [LARGE SCALE GENOMIC DNA]</scope>
    <source>
        <strain evidence="1 2">DSM 436</strain>
    </source>
</reference>
<organism evidence="1 2">
    <name type="scientific">Chondromyces apiculatus DSM 436</name>
    <dbReference type="NCBI Taxonomy" id="1192034"/>
    <lineage>
        <taxon>Bacteria</taxon>
        <taxon>Pseudomonadati</taxon>
        <taxon>Myxococcota</taxon>
        <taxon>Polyangia</taxon>
        <taxon>Polyangiales</taxon>
        <taxon>Polyangiaceae</taxon>
        <taxon>Chondromyces</taxon>
    </lineage>
</organism>
<protein>
    <submittedName>
        <fullName evidence="1">Uncharacterized protein</fullName>
    </submittedName>
</protein>
<sequence>MSGTEGGDTFIDRLTATLALTISGETFPVGAGNLKRFTLDIEPWGFEGSASFSFVASAAQSEDTLFAKYMDESLVEVSLTLARAFGDAEEEATGMTVKGIVTDRRVTERAFPDVAGQPVLHRQYAIRFEDRGNALFRHHHPTALYVDKSLKELIEANKPDGVTIAHQWSAGETKHPVLSLGLGVDGSEASFRDYLFWVLDKENAGLFYDTAEDCYQILSAKPGDGEAKDLRLSTVASIEAHLPSLRRDAVSVLNASTEAAIKKKDIANDRAVQGLRTDHLIRSPIASHLDDRVTLETARAQPHEPEAVVRFRMFPPTPLLPSMKVTLEETFGQSVYQYGKTYRVASTHLRAEAERSGATEDHGEESNTYRIAHELRLELASDAAFRHPGFQQPIWPFHVEGKILSETGEENQGTYQTYEEEGTSLDVYRVKVPLWGDVTVIVSFEPNLQIGHFYFPAYRDARVLLALSYDRARICAFLDWRPGARLPADTQGNQILVGKAAEDQTAIRHVYTDGKPELTITRSKDNDLQVITVSEGTIRFETRET</sequence>
<dbReference type="eggNOG" id="ENOG5033T1P">
    <property type="taxonomic scope" value="Bacteria"/>
</dbReference>
<evidence type="ECO:0000313" key="2">
    <source>
        <dbReference type="Proteomes" id="UP000019678"/>
    </source>
</evidence>
<dbReference type="EMBL" id="ASRX01000027">
    <property type="protein sequence ID" value="EYF05017.1"/>
    <property type="molecule type" value="Genomic_DNA"/>
</dbReference>
<name>A0A017T7T1_9BACT</name>
<proteinExistence type="predicted"/>
<accession>A0A017T7T1</accession>
<dbReference type="RefSeq" id="WP_044242883.1">
    <property type="nucleotide sequence ID" value="NZ_ASRX01000027.1"/>
</dbReference>
<keyword evidence="2" id="KW-1185">Reference proteome</keyword>